<dbReference type="Pfam" id="PF00581">
    <property type="entry name" value="Rhodanese"/>
    <property type="match status" value="1"/>
</dbReference>
<dbReference type="PROSITE" id="PS50206">
    <property type="entry name" value="RHODANESE_3"/>
    <property type="match status" value="1"/>
</dbReference>
<name>A0A290Z6L3_9PSEU</name>
<sequence>MPFHPLVEPAADLADDYVARTAHQLILAEVGAVGQRRVRAARVLVVSADEVGGPAIAALADAGVGALDVVDGAALRDWDRCGGVPSGGGPRSTAWARALRETHPWLTVTAHESRFDVATAALVAECDLVVCGSEDPAVCYLVDDACAEAGKPWVWAGLGAVEGRLSVFWAEHGPTYRHLHPQPPAPHFRGMAGALTALGAWLGAAAAAEAVKLVTGRGEPLVGRVAAYDVAAGELSTRALTGGGPVQRPSPLTSAPPFFGLLSPQAAEAARESTISATELKQLIDSGADLHIVDVREADEHALVDLPGSVLVPKARFLEGDAARDLPVDRKVVLFCRMGIRSAEALAVVKAHGHPDAVHLGGGVLAWVKEVDPSLPVY</sequence>
<dbReference type="PANTHER" id="PTHR44086:SF10">
    <property type="entry name" value="THIOSULFATE SULFURTRANSFERASE_RHODANESE-LIKE DOMAIN-CONTAINING PROTEIN 3"/>
    <property type="match status" value="1"/>
</dbReference>
<dbReference type="InterPro" id="IPR001763">
    <property type="entry name" value="Rhodanese-like_dom"/>
</dbReference>
<protein>
    <recommendedName>
        <fullName evidence="1">Rhodanese domain-containing protein</fullName>
    </recommendedName>
</protein>
<dbReference type="Pfam" id="PF00899">
    <property type="entry name" value="ThiF"/>
    <property type="match status" value="1"/>
</dbReference>
<dbReference type="InterPro" id="IPR000594">
    <property type="entry name" value="ThiF_NAD_FAD-bd"/>
</dbReference>
<gene>
    <name evidence="2" type="ORF">CNX65_15970</name>
</gene>
<evidence type="ECO:0000313" key="2">
    <source>
        <dbReference type="EMBL" id="ATE54603.1"/>
    </source>
</evidence>
<dbReference type="CDD" id="cd00158">
    <property type="entry name" value="RHOD"/>
    <property type="match status" value="1"/>
</dbReference>
<evidence type="ECO:0000259" key="1">
    <source>
        <dbReference type="PROSITE" id="PS50206"/>
    </source>
</evidence>
<dbReference type="AlphaFoldDB" id="A0A290Z6L3"/>
<dbReference type="InterPro" id="IPR035985">
    <property type="entry name" value="Ubiquitin-activating_enz"/>
</dbReference>
<organism evidence="2 3">
    <name type="scientific">Actinosynnema pretiosum</name>
    <dbReference type="NCBI Taxonomy" id="42197"/>
    <lineage>
        <taxon>Bacteria</taxon>
        <taxon>Bacillati</taxon>
        <taxon>Actinomycetota</taxon>
        <taxon>Actinomycetes</taxon>
        <taxon>Pseudonocardiales</taxon>
        <taxon>Pseudonocardiaceae</taxon>
        <taxon>Actinosynnema</taxon>
    </lineage>
</organism>
<dbReference type="KEGG" id="apre:CNX65_15970"/>
<dbReference type="SUPFAM" id="SSF69572">
    <property type="entry name" value="Activating enzymes of the ubiquitin-like proteins"/>
    <property type="match status" value="1"/>
</dbReference>
<keyword evidence="3" id="KW-1185">Reference proteome</keyword>
<dbReference type="Gene3D" id="3.40.50.720">
    <property type="entry name" value="NAD(P)-binding Rossmann-like Domain"/>
    <property type="match status" value="1"/>
</dbReference>
<dbReference type="Gene3D" id="3.40.250.10">
    <property type="entry name" value="Rhodanese-like domain"/>
    <property type="match status" value="1"/>
</dbReference>
<feature type="domain" description="Rhodanese" evidence="1">
    <location>
        <begin position="286"/>
        <end position="376"/>
    </location>
</feature>
<dbReference type="GO" id="GO:0004792">
    <property type="term" value="F:thiosulfate-cyanide sulfurtransferase activity"/>
    <property type="evidence" value="ECO:0007669"/>
    <property type="project" value="TreeGrafter"/>
</dbReference>
<reference evidence="2" key="1">
    <citation type="submission" date="2017-09" db="EMBL/GenBank/DDBJ databases">
        <title>Complete Genome Sequence of ansamitocin-producing Bacterium Actinosynnema pretiosum X47.</title>
        <authorList>
            <person name="Cao G."/>
            <person name="Zong G."/>
            <person name="Zhong C."/>
            <person name="Fu J."/>
        </authorList>
    </citation>
    <scope>NUCLEOTIDE SEQUENCE [LARGE SCALE GENOMIC DNA]</scope>
    <source>
        <strain evidence="2">X47</strain>
    </source>
</reference>
<dbReference type="PANTHER" id="PTHR44086">
    <property type="entry name" value="THIOSULFATE SULFURTRANSFERASE RDL2, MITOCHONDRIAL-RELATED"/>
    <property type="match status" value="1"/>
</dbReference>
<proteinExistence type="predicted"/>
<dbReference type="GO" id="GO:0008641">
    <property type="term" value="F:ubiquitin-like modifier activating enzyme activity"/>
    <property type="evidence" value="ECO:0007669"/>
    <property type="project" value="InterPro"/>
</dbReference>
<dbReference type="Proteomes" id="UP000218505">
    <property type="component" value="Chromosome"/>
</dbReference>
<dbReference type="SMART" id="SM00450">
    <property type="entry name" value="RHOD"/>
    <property type="match status" value="1"/>
</dbReference>
<accession>A0A290Z6L3</accession>
<dbReference type="RefSeq" id="WP_096493909.1">
    <property type="nucleotide sequence ID" value="NZ_CP023445.1"/>
</dbReference>
<evidence type="ECO:0000313" key="3">
    <source>
        <dbReference type="Proteomes" id="UP000218505"/>
    </source>
</evidence>
<dbReference type="EMBL" id="CP023445">
    <property type="protein sequence ID" value="ATE54603.1"/>
    <property type="molecule type" value="Genomic_DNA"/>
</dbReference>
<dbReference type="InterPro" id="IPR036873">
    <property type="entry name" value="Rhodanese-like_dom_sf"/>
</dbReference>